<dbReference type="PANTHER" id="PTHR43318">
    <property type="entry name" value="UDP-N-ACETYLGLUCOSAMINE 4,6-DEHYDRATASE"/>
    <property type="match status" value="1"/>
</dbReference>
<feature type="region of interest" description="Disordered" evidence="2">
    <location>
        <begin position="620"/>
        <end position="644"/>
    </location>
</feature>
<sequence>MPRYHKRAVLIVVDAVLLIIALRLPMAIRLGHLDVPEGEGTWALVLAAPLITLAILWRFNVYRVVTRFVGYRGASQIGLAVGLSTLIWALLVFLSGQNGIPRSIIIPYGILGTLFLIAVRYAIKAILNSADIMTAREYTRVPPRPTLIYGAGRLGIELLNNVRRARDRDIIAFIDSSPTLWRQYAGGVKVYPPSRLATLIESEAPCEVLVALPGSQRQERREVLKELEKLPVTVKVLPAYEDFTSGHVGVNSLRNVDVNDLLGRDPVMPRPELLARNTRGKSVLVTGAGGSIGSELVHQVVWQLPRLLVLLEISEPALYKIDMEIRDALAKLPEDAARPRVVPVLGSVSDERLVNALLSEHRVETIYHAAAYKHVPMVESNPTAGIINNALGTLVIAKAAVRNRVERFVLISTDKAVRPTNVMGASKRLSELVVQAEAASQSGTVFTAVRFGNVLDSSGSVVPLFRKQIADGGPLTVTHPDVVRYFMSIHEAAELVIQAGAMATGGEVFVLQMGEPVRILDLARLMVRLSNREIRDDKNPDGDIEISFTGLRPGEKLYEELLIGASTKPTEHQRIYKSDEPFLPLKDLEREFDLLMLAIEAEDMIALKRVLTRVVEGYQPESGAKPGKGAHQSPDQEPISQTIH</sequence>
<dbReference type="RefSeq" id="WP_013214151.1">
    <property type="nucleotide sequence ID" value="NC_014313.1"/>
</dbReference>
<feature type="transmembrane region" description="Helical" evidence="3">
    <location>
        <begin position="40"/>
        <end position="61"/>
    </location>
</feature>
<feature type="transmembrane region" description="Helical" evidence="3">
    <location>
        <begin position="105"/>
        <end position="123"/>
    </location>
</feature>
<name>D8JQ11_HYPDA</name>
<dbReference type="KEGG" id="hdn:Hden_0105"/>
<dbReference type="STRING" id="582899.Hden_0105"/>
<reference evidence="6" key="1">
    <citation type="journal article" date="2011" name="J. Bacteriol.">
        <title>Genome sequences of eight morphologically diverse alphaproteobacteria.</title>
        <authorList>
            <consortium name="US DOE Joint Genome Institute"/>
            <person name="Brown P.J."/>
            <person name="Kysela D.T."/>
            <person name="Buechlein A."/>
            <person name="Hemmerich C."/>
            <person name="Brun Y.V."/>
        </authorList>
    </citation>
    <scope>NUCLEOTIDE SEQUENCE [LARGE SCALE GENOMIC DNA]</scope>
    <source>
        <strain evidence="6">ATCC 51888 / DSM 1869 / NCIB 11706 / TK 0415</strain>
    </source>
</reference>
<evidence type="ECO:0000256" key="1">
    <source>
        <dbReference type="ARBA" id="ARBA00007430"/>
    </source>
</evidence>
<dbReference type="PANTHER" id="PTHR43318:SF1">
    <property type="entry name" value="POLYSACCHARIDE BIOSYNTHESIS PROTEIN EPSC-RELATED"/>
    <property type="match status" value="1"/>
</dbReference>
<dbReference type="CDD" id="cd05237">
    <property type="entry name" value="UDP_invert_4-6DH_SDR_e"/>
    <property type="match status" value="1"/>
</dbReference>
<dbReference type="InterPro" id="IPR003869">
    <property type="entry name" value="Polysac_CapD-like"/>
</dbReference>
<feature type="transmembrane region" description="Helical" evidence="3">
    <location>
        <begin position="7"/>
        <end position="28"/>
    </location>
</feature>
<keyword evidence="3" id="KW-0472">Membrane</keyword>
<keyword evidence="3" id="KW-0812">Transmembrane</keyword>
<keyword evidence="6" id="KW-1185">Reference proteome</keyword>
<feature type="compositionally biased region" description="Polar residues" evidence="2">
    <location>
        <begin position="633"/>
        <end position="644"/>
    </location>
</feature>
<dbReference type="HOGENOM" id="CLU_013560_6_0_5"/>
<gene>
    <name evidence="5" type="ordered locus">Hden_0105</name>
</gene>
<dbReference type="Pfam" id="PF02719">
    <property type="entry name" value="Polysacc_synt_2"/>
    <property type="match status" value="1"/>
</dbReference>
<dbReference type="Pfam" id="PF13727">
    <property type="entry name" value="CoA_binding_3"/>
    <property type="match status" value="1"/>
</dbReference>
<dbReference type="EMBL" id="CP002083">
    <property type="protein sequence ID" value="ADJ21932.1"/>
    <property type="molecule type" value="Genomic_DNA"/>
</dbReference>
<evidence type="ECO:0000313" key="5">
    <source>
        <dbReference type="EMBL" id="ADJ21932.1"/>
    </source>
</evidence>
<evidence type="ECO:0000256" key="3">
    <source>
        <dbReference type="SAM" id="Phobius"/>
    </source>
</evidence>
<evidence type="ECO:0000313" key="6">
    <source>
        <dbReference type="Proteomes" id="UP000002033"/>
    </source>
</evidence>
<accession>D8JQ11</accession>
<evidence type="ECO:0000259" key="4">
    <source>
        <dbReference type="Pfam" id="PF02719"/>
    </source>
</evidence>
<dbReference type="InterPro" id="IPR036291">
    <property type="entry name" value="NAD(P)-bd_dom_sf"/>
</dbReference>
<keyword evidence="3" id="KW-1133">Transmembrane helix</keyword>
<dbReference type="InterPro" id="IPR051203">
    <property type="entry name" value="Polysaccharide_Synthase-Rel"/>
</dbReference>
<organism evidence="5 6">
    <name type="scientific">Hyphomicrobium denitrificans (strain ATCC 51888 / DSM 1869 / NCIMB 11706 / TK 0415)</name>
    <dbReference type="NCBI Taxonomy" id="582899"/>
    <lineage>
        <taxon>Bacteria</taxon>
        <taxon>Pseudomonadati</taxon>
        <taxon>Pseudomonadota</taxon>
        <taxon>Alphaproteobacteria</taxon>
        <taxon>Hyphomicrobiales</taxon>
        <taxon>Hyphomicrobiaceae</taxon>
        <taxon>Hyphomicrobium</taxon>
    </lineage>
</organism>
<proteinExistence type="inferred from homology"/>
<dbReference type="SUPFAM" id="SSF51735">
    <property type="entry name" value="NAD(P)-binding Rossmann-fold domains"/>
    <property type="match status" value="2"/>
</dbReference>
<dbReference type="eggNOG" id="COG1086">
    <property type="taxonomic scope" value="Bacteria"/>
</dbReference>
<dbReference type="AlphaFoldDB" id="D8JQ11"/>
<dbReference type="OrthoDB" id="9803111at2"/>
<evidence type="ECO:0000256" key="2">
    <source>
        <dbReference type="SAM" id="MobiDB-lite"/>
    </source>
</evidence>
<feature type="transmembrane region" description="Helical" evidence="3">
    <location>
        <begin position="73"/>
        <end position="93"/>
    </location>
</feature>
<dbReference type="Gene3D" id="3.40.50.720">
    <property type="entry name" value="NAD(P)-binding Rossmann-like Domain"/>
    <property type="match status" value="2"/>
</dbReference>
<protein>
    <submittedName>
        <fullName evidence="5">Polysaccharide biosynthesis protein CapD</fullName>
    </submittedName>
</protein>
<comment type="similarity">
    <text evidence="1">Belongs to the polysaccharide synthase family.</text>
</comment>
<dbReference type="Proteomes" id="UP000002033">
    <property type="component" value="Chromosome"/>
</dbReference>
<feature type="domain" description="Polysaccharide biosynthesis protein CapD-like" evidence="4">
    <location>
        <begin position="283"/>
        <end position="577"/>
    </location>
</feature>